<proteinExistence type="predicted"/>
<evidence type="ECO:0000313" key="2">
    <source>
        <dbReference type="Proteomes" id="UP001596036"/>
    </source>
</evidence>
<comment type="caution">
    <text evidence="1">The sequence shown here is derived from an EMBL/GenBank/DDBJ whole genome shotgun (WGS) entry which is preliminary data.</text>
</comment>
<reference evidence="2" key="1">
    <citation type="journal article" date="2019" name="Int. J. Syst. Evol. Microbiol.">
        <title>The Global Catalogue of Microorganisms (GCM) 10K type strain sequencing project: providing services to taxonomists for standard genome sequencing and annotation.</title>
        <authorList>
            <consortium name="The Broad Institute Genomics Platform"/>
            <consortium name="The Broad Institute Genome Sequencing Center for Infectious Disease"/>
            <person name="Wu L."/>
            <person name="Ma J."/>
        </authorList>
    </citation>
    <scope>NUCLEOTIDE SEQUENCE [LARGE SCALE GENOMIC DNA]</scope>
    <source>
        <strain evidence="2">KACC 11407</strain>
    </source>
</reference>
<dbReference type="InterPro" id="IPR021330">
    <property type="entry name" value="DUF2939"/>
</dbReference>
<keyword evidence="2" id="KW-1185">Reference proteome</keyword>
<dbReference type="RefSeq" id="WP_386753130.1">
    <property type="nucleotide sequence ID" value="NZ_JBHSNM010000001.1"/>
</dbReference>
<evidence type="ECO:0000313" key="1">
    <source>
        <dbReference type="EMBL" id="MFC5569190.1"/>
    </source>
</evidence>
<dbReference type="Proteomes" id="UP001596036">
    <property type="component" value="Unassembled WGS sequence"/>
</dbReference>
<accession>A0ABW0SJM1</accession>
<protein>
    <submittedName>
        <fullName evidence="1">DUF2939 domain-containing protein</fullName>
    </submittedName>
</protein>
<name>A0ABW0SJM1_9GAMM</name>
<gene>
    <name evidence="1" type="ORF">ACFPN1_03790</name>
</gene>
<organism evidence="1 2">
    <name type="scientific">Lysobacter yangpyeongensis</name>
    <dbReference type="NCBI Taxonomy" id="346182"/>
    <lineage>
        <taxon>Bacteria</taxon>
        <taxon>Pseudomonadati</taxon>
        <taxon>Pseudomonadota</taxon>
        <taxon>Gammaproteobacteria</taxon>
        <taxon>Lysobacterales</taxon>
        <taxon>Lysobacteraceae</taxon>
        <taxon>Lysobacter</taxon>
    </lineage>
</organism>
<sequence length="185" mass="19665">MKKWLALVVIVCVLAAGWLAAGPFIAIHGIRGAVRDQDAARLSGYIDFPALRTSLKQQVDGYVARRAGPDMQSSLLGAIALRVAGGATGGIVDAMATPAGLAALMEGRNFWHRLEGRRSGEDPYAAAPPRDPLEGARYRYESPSRFTATVRNADGDPVVFVLSRQGLAWKVTDVRLPLSAPPDGG</sequence>
<dbReference type="EMBL" id="JBHSNM010000001">
    <property type="protein sequence ID" value="MFC5569190.1"/>
    <property type="molecule type" value="Genomic_DNA"/>
</dbReference>
<dbReference type="Pfam" id="PF11159">
    <property type="entry name" value="DUF2939"/>
    <property type="match status" value="1"/>
</dbReference>